<dbReference type="InterPro" id="IPR045018">
    <property type="entry name" value="Azg-like"/>
</dbReference>
<feature type="transmembrane region" description="Helical" evidence="9">
    <location>
        <begin position="181"/>
        <end position="199"/>
    </location>
</feature>
<feature type="transmembrane region" description="Helical" evidence="9">
    <location>
        <begin position="148"/>
        <end position="169"/>
    </location>
</feature>
<dbReference type="PANTHER" id="PTHR43337:SF1">
    <property type="entry name" value="XANTHINE_URACIL PERMEASE C887.17-RELATED"/>
    <property type="match status" value="1"/>
</dbReference>
<keyword evidence="6 8" id="KW-1133">Transmembrane helix</keyword>
<feature type="transmembrane region" description="Helical" evidence="9">
    <location>
        <begin position="351"/>
        <end position="383"/>
    </location>
</feature>
<evidence type="ECO:0000256" key="8">
    <source>
        <dbReference type="PIRNR" id="PIRNR005353"/>
    </source>
</evidence>
<keyword evidence="3 8" id="KW-0813">Transport</keyword>
<dbReference type="EMBL" id="CP165644">
    <property type="protein sequence ID" value="XDU65932.1"/>
    <property type="molecule type" value="Genomic_DNA"/>
</dbReference>
<evidence type="ECO:0000256" key="7">
    <source>
        <dbReference type="ARBA" id="ARBA00023136"/>
    </source>
</evidence>
<dbReference type="KEGG" id="lrug:AB8B22_05750"/>
<dbReference type="Pfam" id="PF00860">
    <property type="entry name" value="Xan_ur_permease"/>
    <property type="match status" value="1"/>
</dbReference>
<comment type="subcellular location">
    <subcellularLocation>
        <location evidence="1 8">Cell membrane</location>
        <topology evidence="1 8">Multi-pass membrane protein</topology>
    </subcellularLocation>
</comment>
<protein>
    <submittedName>
        <fullName evidence="10">NCS2 family permease</fullName>
    </submittedName>
</protein>
<keyword evidence="4 8" id="KW-1003">Cell membrane</keyword>
<evidence type="ECO:0000256" key="1">
    <source>
        <dbReference type="ARBA" id="ARBA00004651"/>
    </source>
</evidence>
<evidence type="ECO:0000256" key="5">
    <source>
        <dbReference type="ARBA" id="ARBA00022692"/>
    </source>
</evidence>
<evidence type="ECO:0000256" key="6">
    <source>
        <dbReference type="ARBA" id="ARBA00022989"/>
    </source>
</evidence>
<evidence type="ECO:0000256" key="2">
    <source>
        <dbReference type="ARBA" id="ARBA00005697"/>
    </source>
</evidence>
<feature type="transmembrane region" description="Helical" evidence="9">
    <location>
        <begin position="61"/>
        <end position="82"/>
    </location>
</feature>
<evidence type="ECO:0000256" key="4">
    <source>
        <dbReference type="ARBA" id="ARBA00022475"/>
    </source>
</evidence>
<feature type="transmembrane region" description="Helical" evidence="9">
    <location>
        <begin position="33"/>
        <end position="49"/>
    </location>
</feature>
<accession>A0AB39VDW7</accession>
<comment type="similarity">
    <text evidence="2 8">Belongs to the nucleobase:cation symporter-2 (NCS2) (TC 2.A.40) family. Azg-like subfamily.</text>
</comment>
<organism evidence="10">
    <name type="scientific">Leptotrichia rugosa</name>
    <dbReference type="NCBI Taxonomy" id="3239302"/>
    <lineage>
        <taxon>Bacteria</taxon>
        <taxon>Fusobacteriati</taxon>
        <taxon>Fusobacteriota</taxon>
        <taxon>Fusobacteriia</taxon>
        <taxon>Fusobacteriales</taxon>
        <taxon>Leptotrichiaceae</taxon>
        <taxon>Leptotrichia</taxon>
    </lineage>
</organism>
<dbReference type="RefSeq" id="WP_094080540.1">
    <property type="nucleotide sequence ID" value="NZ_CP165644.1"/>
</dbReference>
<proteinExistence type="inferred from homology"/>
<feature type="transmembrane region" description="Helical" evidence="9">
    <location>
        <begin position="87"/>
        <end position="105"/>
    </location>
</feature>
<gene>
    <name evidence="10" type="ORF">AB8B22_05750</name>
</gene>
<feature type="transmembrane region" description="Helical" evidence="9">
    <location>
        <begin position="309"/>
        <end position="331"/>
    </location>
</feature>
<name>A0AB39VDW7_9FUSO</name>
<feature type="transmembrane region" description="Helical" evidence="9">
    <location>
        <begin position="111"/>
        <end position="128"/>
    </location>
</feature>
<feature type="transmembrane region" description="Helical" evidence="9">
    <location>
        <begin position="267"/>
        <end position="289"/>
    </location>
</feature>
<keyword evidence="7 8" id="KW-0472">Membrane</keyword>
<dbReference type="PANTHER" id="PTHR43337">
    <property type="entry name" value="XANTHINE/URACIL PERMEASE C887.17-RELATED"/>
    <property type="match status" value="1"/>
</dbReference>
<sequence>MNNSNDIKLENLSGLKRLFPLLANKNIDMKKEIGAGLTTFLTMAYIIAVNPDILSKTGMNAGALVTATCLSAALGCFIMGLIANLPFALASGMGLNAFFAFTVVLKGGATWQMALTAVFIEGIIFILLTMFKIREAVVNSIPENMKHAVTGGIGVFIAFVGFSGSGLVVANESTKVSMGHFSPAVIISFIGLFVIAILDKKRVKGSILYGIVVSSILAWLFAIINPKEAAELKIFLPKGIFEFKSMTPIIGKLDFSFFKDLRSFSNFFVIICTFLFVDFFDTVGTLIGVCSKANMLDENGNVPNVGRALMADAIATTLGATLGVSTVTTYVESSTGVLAGGRTGWTAITTGVLFLFSMFFSPIFIAIPACATAPALIYVGYLMLSSVKQIDLHDVLEGVPAFITITTMALTYSIGDGLTLGILSYVLINLLYNLFAKKEDKRPVSTVMVILAILFIIKLLFI</sequence>
<keyword evidence="5 8" id="KW-0812">Transmembrane</keyword>
<evidence type="ECO:0000256" key="3">
    <source>
        <dbReference type="ARBA" id="ARBA00022448"/>
    </source>
</evidence>
<dbReference type="AlphaFoldDB" id="A0AB39VDW7"/>
<reference evidence="10" key="1">
    <citation type="submission" date="2024-07" db="EMBL/GenBank/DDBJ databases">
        <authorList>
            <person name="Li X.-J."/>
            <person name="Wang X."/>
        </authorList>
    </citation>
    <scope>NUCLEOTIDE SEQUENCE</scope>
    <source>
        <strain evidence="10">HSP-334</strain>
    </source>
</reference>
<feature type="transmembrane region" description="Helical" evidence="9">
    <location>
        <begin position="206"/>
        <end position="224"/>
    </location>
</feature>
<feature type="transmembrane region" description="Helical" evidence="9">
    <location>
        <begin position="418"/>
        <end position="436"/>
    </location>
</feature>
<dbReference type="InterPro" id="IPR006043">
    <property type="entry name" value="NCS2"/>
</dbReference>
<dbReference type="GO" id="GO:0005886">
    <property type="term" value="C:plasma membrane"/>
    <property type="evidence" value="ECO:0007669"/>
    <property type="project" value="UniProtKB-SubCell"/>
</dbReference>
<dbReference type="InterPro" id="IPR026033">
    <property type="entry name" value="Azg-like_bact_archaea"/>
</dbReference>
<dbReference type="GO" id="GO:0005345">
    <property type="term" value="F:purine nucleobase transmembrane transporter activity"/>
    <property type="evidence" value="ECO:0007669"/>
    <property type="project" value="TreeGrafter"/>
</dbReference>
<feature type="transmembrane region" description="Helical" evidence="9">
    <location>
        <begin position="443"/>
        <end position="461"/>
    </location>
</feature>
<dbReference type="PIRSF" id="PIRSF005353">
    <property type="entry name" value="PbuG"/>
    <property type="match status" value="1"/>
</dbReference>
<evidence type="ECO:0000313" key="10">
    <source>
        <dbReference type="EMBL" id="XDU65932.1"/>
    </source>
</evidence>
<feature type="transmembrane region" description="Helical" evidence="9">
    <location>
        <begin position="395"/>
        <end position="412"/>
    </location>
</feature>
<evidence type="ECO:0000256" key="9">
    <source>
        <dbReference type="SAM" id="Phobius"/>
    </source>
</evidence>